<dbReference type="AlphaFoldDB" id="A0A919VWR6"/>
<keyword evidence="1" id="KW-0472">Membrane</keyword>
<dbReference type="Pfam" id="PF00990">
    <property type="entry name" value="GGDEF"/>
    <property type="match status" value="1"/>
</dbReference>
<feature type="transmembrane region" description="Helical" evidence="1">
    <location>
        <begin position="171"/>
        <end position="193"/>
    </location>
</feature>
<evidence type="ECO:0000256" key="1">
    <source>
        <dbReference type="SAM" id="Phobius"/>
    </source>
</evidence>
<name>A0A919VWR6_9ACTN</name>
<evidence type="ECO:0000259" key="2">
    <source>
        <dbReference type="PROSITE" id="PS50883"/>
    </source>
</evidence>
<dbReference type="SUPFAM" id="SSF141868">
    <property type="entry name" value="EAL domain-like"/>
    <property type="match status" value="1"/>
</dbReference>
<sequence length="780" mass="83643">MTDREGASVDRLMRASAGTALFALLWVALNLVHPVGPRFLLWLPVVAGGIVAFLVLLRTARSDALPQPTRRFWKQLTGAVALVTAGMAAQAIEVLTSADPRGPHSGAAMLSFCGPAVLIIMYALFRLPLGRQSAGEIVRIVLDAATVALAAAVFIWHYSTRQALESNDKTGVYLSLLVTLIALLAVFAVVKFVLTSRLHVDNKALRLLGVAMFVGAVGPMFRPLFERADPTVFPNMAGPPLVFFLAAWAADRQRSAATVATRRRGVVEPRRRPFSLLPYAAVAAVDTLLISVTVSDSPDEGVVVGSAVLLMALVVIRQSLAFRDNGKLLARLDHGATHDGLTQLPNRVLFHARLDTALTAPGDRPVAVALIDLDDFKEVNDTLGHEVGDQLLIGVAKRLEGCVRVEDTVARLGGDEFVVVLDDADPGAADLAAERMMNALLQPIYADGHELPIRASIGIADGRTGDEASVLLRHADIAMYAAKKLHGTAYLHYDPTMATTGSDHAHLGAELREAITDGQLFLLYQPIVSLDDGRIIGAEALVRWAHPTRGTLAPDSFIPVAERTGLIVPLGRWVLRTAFAQLASWIAEYDEAAPRVLNVNVSARDLREAGFADAVAALLAEHRITADRIVLEITETMAVEPGQSVTNLHRLRALGVRISLDDFGTGHSTLTLLHDCPIDEIKLDRSFTQTPIDNRVPISAAVIHLAQVLGLHAVAEGVETAEQAEQLLELGYLAAQGYYFARPMPPVRLGELLGAGVSLTPAFSQPDTGLPELTAGTPRS</sequence>
<protein>
    <recommendedName>
        <fullName evidence="6">Diguanylate cyclase/phosphodiesterase</fullName>
    </recommendedName>
</protein>
<dbReference type="PANTHER" id="PTHR44757:SF2">
    <property type="entry name" value="BIOFILM ARCHITECTURE MAINTENANCE PROTEIN MBAA"/>
    <property type="match status" value="1"/>
</dbReference>
<feature type="transmembrane region" description="Helical" evidence="1">
    <location>
        <begin position="12"/>
        <end position="33"/>
    </location>
</feature>
<dbReference type="PANTHER" id="PTHR44757">
    <property type="entry name" value="DIGUANYLATE CYCLASE DGCP"/>
    <property type="match status" value="1"/>
</dbReference>
<feature type="transmembrane region" description="Helical" evidence="1">
    <location>
        <begin position="72"/>
        <end position="92"/>
    </location>
</feature>
<dbReference type="PROSITE" id="PS50887">
    <property type="entry name" value="GGDEF"/>
    <property type="match status" value="1"/>
</dbReference>
<dbReference type="InterPro" id="IPR029787">
    <property type="entry name" value="Nucleotide_cyclase"/>
</dbReference>
<dbReference type="Gene3D" id="3.20.20.450">
    <property type="entry name" value="EAL domain"/>
    <property type="match status" value="1"/>
</dbReference>
<feature type="domain" description="EAL" evidence="2">
    <location>
        <begin position="504"/>
        <end position="757"/>
    </location>
</feature>
<dbReference type="SUPFAM" id="SSF55073">
    <property type="entry name" value="Nucleotide cyclase"/>
    <property type="match status" value="1"/>
</dbReference>
<dbReference type="PROSITE" id="PS50883">
    <property type="entry name" value="EAL"/>
    <property type="match status" value="1"/>
</dbReference>
<feature type="transmembrane region" description="Helical" evidence="1">
    <location>
        <begin position="104"/>
        <end position="125"/>
    </location>
</feature>
<dbReference type="InterPro" id="IPR000160">
    <property type="entry name" value="GGDEF_dom"/>
</dbReference>
<keyword evidence="5" id="KW-1185">Reference proteome</keyword>
<dbReference type="CDD" id="cd01949">
    <property type="entry name" value="GGDEF"/>
    <property type="match status" value="1"/>
</dbReference>
<dbReference type="SMART" id="SM00052">
    <property type="entry name" value="EAL"/>
    <property type="match status" value="1"/>
</dbReference>
<evidence type="ECO:0000313" key="5">
    <source>
        <dbReference type="Proteomes" id="UP000680865"/>
    </source>
</evidence>
<dbReference type="InterPro" id="IPR001633">
    <property type="entry name" value="EAL_dom"/>
</dbReference>
<dbReference type="Proteomes" id="UP000680865">
    <property type="component" value="Unassembled WGS sequence"/>
</dbReference>
<feature type="transmembrane region" description="Helical" evidence="1">
    <location>
        <begin position="205"/>
        <end position="225"/>
    </location>
</feature>
<organism evidence="4 5">
    <name type="scientific">Winogradskya consettensis</name>
    <dbReference type="NCBI Taxonomy" id="113560"/>
    <lineage>
        <taxon>Bacteria</taxon>
        <taxon>Bacillati</taxon>
        <taxon>Actinomycetota</taxon>
        <taxon>Actinomycetes</taxon>
        <taxon>Micromonosporales</taxon>
        <taxon>Micromonosporaceae</taxon>
        <taxon>Winogradskya</taxon>
    </lineage>
</organism>
<dbReference type="SMART" id="SM00267">
    <property type="entry name" value="GGDEF"/>
    <property type="match status" value="1"/>
</dbReference>
<accession>A0A919VWR6</accession>
<reference evidence="4" key="1">
    <citation type="submission" date="2021-03" db="EMBL/GenBank/DDBJ databases">
        <title>Whole genome shotgun sequence of Actinoplanes consettensis NBRC 14913.</title>
        <authorList>
            <person name="Komaki H."/>
            <person name="Tamura T."/>
        </authorList>
    </citation>
    <scope>NUCLEOTIDE SEQUENCE</scope>
    <source>
        <strain evidence="4">NBRC 14913</strain>
    </source>
</reference>
<evidence type="ECO:0000259" key="3">
    <source>
        <dbReference type="PROSITE" id="PS50887"/>
    </source>
</evidence>
<dbReference type="CDD" id="cd01948">
    <property type="entry name" value="EAL"/>
    <property type="match status" value="1"/>
</dbReference>
<feature type="domain" description="GGDEF" evidence="3">
    <location>
        <begin position="364"/>
        <end position="495"/>
    </location>
</feature>
<dbReference type="InterPro" id="IPR052155">
    <property type="entry name" value="Biofilm_reg_signaling"/>
</dbReference>
<keyword evidence="1" id="KW-1133">Transmembrane helix</keyword>
<evidence type="ECO:0008006" key="6">
    <source>
        <dbReference type="Google" id="ProtNLM"/>
    </source>
</evidence>
<comment type="caution">
    <text evidence="4">The sequence shown here is derived from an EMBL/GenBank/DDBJ whole genome shotgun (WGS) entry which is preliminary data.</text>
</comment>
<dbReference type="InterPro" id="IPR043128">
    <property type="entry name" value="Rev_trsase/Diguanyl_cyclase"/>
</dbReference>
<evidence type="ECO:0000313" key="4">
    <source>
        <dbReference type="EMBL" id="GIM77860.1"/>
    </source>
</evidence>
<gene>
    <name evidence="4" type="ORF">Aco04nite_57490</name>
</gene>
<keyword evidence="1" id="KW-0812">Transmembrane</keyword>
<feature type="transmembrane region" description="Helical" evidence="1">
    <location>
        <begin position="137"/>
        <end position="159"/>
    </location>
</feature>
<dbReference type="EMBL" id="BOQP01000032">
    <property type="protein sequence ID" value="GIM77860.1"/>
    <property type="molecule type" value="Genomic_DNA"/>
</dbReference>
<dbReference type="NCBIfam" id="TIGR00254">
    <property type="entry name" value="GGDEF"/>
    <property type="match status" value="1"/>
</dbReference>
<dbReference type="Pfam" id="PF00563">
    <property type="entry name" value="EAL"/>
    <property type="match status" value="1"/>
</dbReference>
<dbReference type="Gene3D" id="3.30.70.270">
    <property type="match status" value="1"/>
</dbReference>
<feature type="transmembrane region" description="Helical" evidence="1">
    <location>
        <begin position="39"/>
        <end position="60"/>
    </location>
</feature>
<proteinExistence type="predicted"/>
<dbReference type="InterPro" id="IPR035919">
    <property type="entry name" value="EAL_sf"/>
</dbReference>